<reference evidence="3" key="1">
    <citation type="journal article" date="2023" name="IScience">
        <title>Live-bearing cockroach genome reveals convergent evolutionary mechanisms linked to viviparity in insects and beyond.</title>
        <authorList>
            <person name="Fouks B."/>
            <person name="Harrison M.C."/>
            <person name="Mikhailova A.A."/>
            <person name="Marchal E."/>
            <person name="English S."/>
            <person name="Carruthers M."/>
            <person name="Jennings E.C."/>
            <person name="Chiamaka E.L."/>
            <person name="Frigard R.A."/>
            <person name="Pippel M."/>
            <person name="Attardo G.M."/>
            <person name="Benoit J.B."/>
            <person name="Bornberg-Bauer E."/>
            <person name="Tobe S.S."/>
        </authorList>
    </citation>
    <scope>NUCLEOTIDE SEQUENCE</scope>
    <source>
        <strain evidence="3">Stay&amp;Tobe</strain>
    </source>
</reference>
<dbReference type="AlphaFoldDB" id="A0AAD7ZJA1"/>
<feature type="domain" description="NVL2 nucleolin binding" evidence="2">
    <location>
        <begin position="30"/>
        <end position="77"/>
    </location>
</feature>
<dbReference type="InterPro" id="IPR031996">
    <property type="entry name" value="NVL2_nucleolin-bd"/>
</dbReference>
<evidence type="ECO:0000256" key="1">
    <source>
        <dbReference type="SAM" id="MobiDB-lite"/>
    </source>
</evidence>
<feature type="non-terminal residue" evidence="3">
    <location>
        <position position="86"/>
    </location>
</feature>
<evidence type="ECO:0000313" key="3">
    <source>
        <dbReference type="EMBL" id="KAJ9581598.1"/>
    </source>
</evidence>
<name>A0AAD7ZJA1_DIPPU</name>
<accession>A0AAD7ZJA1</accession>
<dbReference type="Pfam" id="PF16725">
    <property type="entry name" value="Nucleolin_bd"/>
    <property type="match status" value="1"/>
</dbReference>
<organism evidence="3 4">
    <name type="scientific">Diploptera punctata</name>
    <name type="common">Pacific beetle cockroach</name>
    <dbReference type="NCBI Taxonomy" id="6984"/>
    <lineage>
        <taxon>Eukaryota</taxon>
        <taxon>Metazoa</taxon>
        <taxon>Ecdysozoa</taxon>
        <taxon>Arthropoda</taxon>
        <taxon>Hexapoda</taxon>
        <taxon>Insecta</taxon>
        <taxon>Pterygota</taxon>
        <taxon>Neoptera</taxon>
        <taxon>Polyneoptera</taxon>
        <taxon>Dictyoptera</taxon>
        <taxon>Blattodea</taxon>
        <taxon>Blaberoidea</taxon>
        <taxon>Blaberidae</taxon>
        <taxon>Diplopterinae</taxon>
        <taxon>Diploptera</taxon>
    </lineage>
</organism>
<evidence type="ECO:0000313" key="4">
    <source>
        <dbReference type="Proteomes" id="UP001233999"/>
    </source>
</evidence>
<protein>
    <recommendedName>
        <fullName evidence="2">NVL2 nucleolin binding domain-containing protein</fullName>
    </recommendedName>
</protein>
<dbReference type="Proteomes" id="UP001233999">
    <property type="component" value="Unassembled WGS sequence"/>
</dbReference>
<dbReference type="Gene3D" id="1.10.10.2010">
    <property type="match status" value="1"/>
</dbReference>
<gene>
    <name evidence="3" type="ORF">L9F63_023218</name>
</gene>
<feature type="compositionally biased region" description="Basic residues" evidence="1">
    <location>
        <begin position="15"/>
        <end position="24"/>
    </location>
</feature>
<proteinExistence type="predicted"/>
<evidence type="ECO:0000259" key="2">
    <source>
        <dbReference type="Pfam" id="PF16725"/>
    </source>
</evidence>
<dbReference type="InterPro" id="IPR038100">
    <property type="entry name" value="NLV2_N_sf"/>
</dbReference>
<keyword evidence="4" id="KW-1185">Reference proteome</keyword>
<dbReference type="EMBL" id="JASPKZ010007880">
    <property type="protein sequence ID" value="KAJ9581598.1"/>
    <property type="molecule type" value="Genomic_DNA"/>
</dbReference>
<comment type="caution">
    <text evidence="3">The sequence shown here is derived from an EMBL/GenBank/DDBJ whole genome shotgun (WGS) entry which is preliminary data.</text>
</comment>
<feature type="region of interest" description="Disordered" evidence="1">
    <location>
        <begin position="1"/>
        <end position="24"/>
    </location>
</feature>
<reference evidence="3" key="2">
    <citation type="submission" date="2023-05" db="EMBL/GenBank/DDBJ databases">
        <authorList>
            <person name="Fouks B."/>
        </authorList>
    </citation>
    <scope>NUCLEOTIDE SEQUENCE</scope>
    <source>
        <strain evidence="3">Stay&amp;Tobe</strain>
        <tissue evidence="3">Testes</tissue>
    </source>
</reference>
<sequence>MEGHKSNRAGTSKEKFKKNFQPKKQHCHVPYIGDTQLVSRVKKYLEDHDNHDMTLVDIDEMADDLQAKYPEYARRKKVHSGKVFKK</sequence>